<organism evidence="2 3">
    <name type="scientific">Massarina eburnea CBS 473.64</name>
    <dbReference type="NCBI Taxonomy" id="1395130"/>
    <lineage>
        <taxon>Eukaryota</taxon>
        <taxon>Fungi</taxon>
        <taxon>Dikarya</taxon>
        <taxon>Ascomycota</taxon>
        <taxon>Pezizomycotina</taxon>
        <taxon>Dothideomycetes</taxon>
        <taxon>Pleosporomycetidae</taxon>
        <taxon>Pleosporales</taxon>
        <taxon>Massarineae</taxon>
        <taxon>Massarinaceae</taxon>
        <taxon>Massarina</taxon>
    </lineage>
</organism>
<dbReference type="AlphaFoldDB" id="A0A6A6S818"/>
<evidence type="ECO:0000256" key="1">
    <source>
        <dbReference type="SAM" id="MobiDB-lite"/>
    </source>
</evidence>
<keyword evidence="3" id="KW-1185">Reference proteome</keyword>
<dbReference type="Proteomes" id="UP000799753">
    <property type="component" value="Unassembled WGS sequence"/>
</dbReference>
<gene>
    <name evidence="2" type="ORF">P280DRAFT_250393</name>
</gene>
<feature type="compositionally biased region" description="Polar residues" evidence="1">
    <location>
        <begin position="47"/>
        <end position="58"/>
    </location>
</feature>
<sequence length="101" mass="11086">MVRPSRPVVGDGPCEEVRGHTALSGDLQYVQGSGWGYPTPGKRGEAAQNSRPLPSSAFRSSRGAVSIIWNRAPSHARRRNGRLLSHAHQCARPTKYLVHFQ</sequence>
<feature type="region of interest" description="Disordered" evidence="1">
    <location>
        <begin position="35"/>
        <end position="58"/>
    </location>
</feature>
<proteinExistence type="predicted"/>
<protein>
    <submittedName>
        <fullName evidence="2">Uncharacterized protein</fullName>
    </submittedName>
</protein>
<name>A0A6A6S818_9PLEO</name>
<evidence type="ECO:0000313" key="3">
    <source>
        <dbReference type="Proteomes" id="UP000799753"/>
    </source>
</evidence>
<dbReference type="EMBL" id="MU006780">
    <property type="protein sequence ID" value="KAF2643352.1"/>
    <property type="molecule type" value="Genomic_DNA"/>
</dbReference>
<accession>A0A6A6S818</accession>
<reference evidence="2" key="1">
    <citation type="journal article" date="2020" name="Stud. Mycol.">
        <title>101 Dothideomycetes genomes: a test case for predicting lifestyles and emergence of pathogens.</title>
        <authorList>
            <person name="Haridas S."/>
            <person name="Albert R."/>
            <person name="Binder M."/>
            <person name="Bloem J."/>
            <person name="Labutti K."/>
            <person name="Salamov A."/>
            <person name="Andreopoulos B."/>
            <person name="Baker S."/>
            <person name="Barry K."/>
            <person name="Bills G."/>
            <person name="Bluhm B."/>
            <person name="Cannon C."/>
            <person name="Castanera R."/>
            <person name="Culley D."/>
            <person name="Daum C."/>
            <person name="Ezra D."/>
            <person name="Gonzalez J."/>
            <person name="Henrissat B."/>
            <person name="Kuo A."/>
            <person name="Liang C."/>
            <person name="Lipzen A."/>
            <person name="Lutzoni F."/>
            <person name="Magnuson J."/>
            <person name="Mondo S."/>
            <person name="Nolan M."/>
            <person name="Ohm R."/>
            <person name="Pangilinan J."/>
            <person name="Park H.-J."/>
            <person name="Ramirez L."/>
            <person name="Alfaro M."/>
            <person name="Sun H."/>
            <person name="Tritt A."/>
            <person name="Yoshinaga Y."/>
            <person name="Zwiers L.-H."/>
            <person name="Turgeon B."/>
            <person name="Goodwin S."/>
            <person name="Spatafora J."/>
            <person name="Crous P."/>
            <person name="Grigoriev I."/>
        </authorList>
    </citation>
    <scope>NUCLEOTIDE SEQUENCE</scope>
    <source>
        <strain evidence="2">CBS 473.64</strain>
    </source>
</reference>
<evidence type="ECO:0000313" key="2">
    <source>
        <dbReference type="EMBL" id="KAF2643352.1"/>
    </source>
</evidence>